<feature type="domain" description="Heterokaryon incompatibility" evidence="1">
    <location>
        <begin position="783"/>
        <end position="870"/>
    </location>
</feature>
<reference evidence="2 3" key="1">
    <citation type="submission" date="2014-04" db="EMBL/GenBank/DDBJ databases">
        <authorList>
            <consortium name="DOE Joint Genome Institute"/>
            <person name="Kuo A."/>
            <person name="Kohler A."/>
            <person name="Costa M.D."/>
            <person name="Nagy L.G."/>
            <person name="Floudas D."/>
            <person name="Copeland A."/>
            <person name="Barry K.W."/>
            <person name="Cichocki N."/>
            <person name="Veneault-Fourrey C."/>
            <person name="LaButti K."/>
            <person name="Lindquist E.A."/>
            <person name="Lipzen A."/>
            <person name="Lundell T."/>
            <person name="Morin E."/>
            <person name="Murat C."/>
            <person name="Sun H."/>
            <person name="Tunlid A."/>
            <person name="Henrissat B."/>
            <person name="Grigoriev I.V."/>
            <person name="Hibbett D.S."/>
            <person name="Martin F."/>
            <person name="Nordberg H.P."/>
            <person name="Cantor M.N."/>
            <person name="Hua S.X."/>
        </authorList>
    </citation>
    <scope>NUCLEOTIDE SEQUENCE [LARGE SCALE GENOMIC DNA]</scope>
    <source>
        <strain evidence="2 3">Marx 270</strain>
    </source>
</reference>
<dbReference type="STRING" id="870435.A0A0C3PLD0"/>
<dbReference type="HOGENOM" id="CLU_000288_138_6_1"/>
<dbReference type="InterPro" id="IPR019734">
    <property type="entry name" value="TPR_rpt"/>
</dbReference>
<dbReference type="Gene3D" id="1.25.40.10">
    <property type="entry name" value="Tetratricopeptide repeat domain"/>
    <property type="match status" value="3"/>
</dbReference>
<evidence type="ECO:0000259" key="1">
    <source>
        <dbReference type="Pfam" id="PF06985"/>
    </source>
</evidence>
<accession>A0A0C3PLD0</accession>
<dbReference type="AlphaFoldDB" id="A0A0C3PLD0"/>
<proteinExistence type="predicted"/>
<dbReference type="SMART" id="SM00028">
    <property type="entry name" value="TPR"/>
    <property type="match status" value="5"/>
</dbReference>
<dbReference type="Pfam" id="PF13374">
    <property type="entry name" value="TPR_10"/>
    <property type="match status" value="1"/>
</dbReference>
<dbReference type="PANTHER" id="PTHR10622">
    <property type="entry name" value="HET DOMAIN-CONTAINING PROTEIN"/>
    <property type="match status" value="1"/>
</dbReference>
<dbReference type="SUPFAM" id="SSF48452">
    <property type="entry name" value="TPR-like"/>
    <property type="match status" value="2"/>
</dbReference>
<dbReference type="InParanoid" id="A0A0C3PLD0"/>
<organism evidence="2 3">
    <name type="scientific">Pisolithus tinctorius Marx 270</name>
    <dbReference type="NCBI Taxonomy" id="870435"/>
    <lineage>
        <taxon>Eukaryota</taxon>
        <taxon>Fungi</taxon>
        <taxon>Dikarya</taxon>
        <taxon>Basidiomycota</taxon>
        <taxon>Agaricomycotina</taxon>
        <taxon>Agaricomycetes</taxon>
        <taxon>Agaricomycetidae</taxon>
        <taxon>Boletales</taxon>
        <taxon>Sclerodermatineae</taxon>
        <taxon>Pisolithaceae</taxon>
        <taxon>Pisolithus</taxon>
    </lineage>
</organism>
<dbReference type="OrthoDB" id="9991317at2759"/>
<dbReference type="PANTHER" id="PTHR10622:SF10">
    <property type="entry name" value="HET DOMAIN-CONTAINING PROTEIN"/>
    <property type="match status" value="1"/>
</dbReference>
<evidence type="ECO:0000313" key="3">
    <source>
        <dbReference type="Proteomes" id="UP000054217"/>
    </source>
</evidence>
<evidence type="ECO:0000313" key="2">
    <source>
        <dbReference type="EMBL" id="KIO09094.1"/>
    </source>
</evidence>
<dbReference type="EMBL" id="KN831955">
    <property type="protein sequence ID" value="KIO09094.1"/>
    <property type="molecule type" value="Genomic_DNA"/>
</dbReference>
<gene>
    <name evidence="2" type="ORF">M404DRAFT_996781</name>
</gene>
<keyword evidence="3" id="KW-1185">Reference proteome</keyword>
<dbReference type="InterPro" id="IPR011990">
    <property type="entry name" value="TPR-like_helical_dom_sf"/>
</dbReference>
<dbReference type="Pfam" id="PF06985">
    <property type="entry name" value="HET"/>
    <property type="match status" value="1"/>
</dbReference>
<dbReference type="Proteomes" id="UP000054217">
    <property type="component" value="Unassembled WGS sequence"/>
</dbReference>
<name>A0A0C3PLD0_PISTI</name>
<dbReference type="InterPro" id="IPR010730">
    <property type="entry name" value="HET"/>
</dbReference>
<reference evidence="3" key="2">
    <citation type="submission" date="2015-01" db="EMBL/GenBank/DDBJ databases">
        <title>Evolutionary Origins and Diversification of the Mycorrhizal Mutualists.</title>
        <authorList>
            <consortium name="DOE Joint Genome Institute"/>
            <consortium name="Mycorrhizal Genomics Consortium"/>
            <person name="Kohler A."/>
            <person name="Kuo A."/>
            <person name="Nagy L.G."/>
            <person name="Floudas D."/>
            <person name="Copeland A."/>
            <person name="Barry K.W."/>
            <person name="Cichocki N."/>
            <person name="Veneault-Fourrey C."/>
            <person name="LaButti K."/>
            <person name="Lindquist E.A."/>
            <person name="Lipzen A."/>
            <person name="Lundell T."/>
            <person name="Morin E."/>
            <person name="Murat C."/>
            <person name="Riley R."/>
            <person name="Ohm R."/>
            <person name="Sun H."/>
            <person name="Tunlid A."/>
            <person name="Henrissat B."/>
            <person name="Grigoriev I.V."/>
            <person name="Hibbett D.S."/>
            <person name="Martin F."/>
        </authorList>
    </citation>
    <scope>NUCLEOTIDE SEQUENCE [LARGE SCALE GENOMIC DNA]</scope>
    <source>
        <strain evidence="3">Marx 270</strain>
    </source>
</reference>
<sequence length="1240" mass="138999">MASTDDVSQKRAELERCPPGEDDRDVALFNLACALHERYDKEEEIDDLNEAITFHRAALSLRPVGNDDRSLSLLNLAFCLGIRYDQQGAVDDLEEAITLERDTLELSPPGHYNHDVCLYNLATHLEWRFRQQADMRDLDEVIDLHRAVLELYPPGHPERSSSLDQLALCLLNRYEDRGMVDDLDEVVTLRRAALELCPRGHPDHGESLHNLACDLRRRFTAQAAIRDLEESIELLRSALELRPPGHPDRSSTFHELALCLSNRYDKLGTVDDLEEAIVRGRAALDLHPPEHADRDESLHDLACALRKRFVKQATIHDLEEAIELHHAALELRPSGNQCRSSSLRGLALCLSNRYDKLGVVDDLEEAITLERTALELCPLGHADHGASLHNLACDLRKRFTKKAVISDLQEAIELLRPALKLRPIGHPDRSSSLHELALCLSNRHDKLGVVDDLEEAIALGGAALELCPTGHLDRGVVLYSLACNLWKKFQKQADMPELCREIFLDQAASVVCPTSRVDVAFSLSELSLHLWVRFQKQATMADLDNAICLATCAVELRLPHEDVSVGAWVQRVAQGAGSGEPVILGQAANDLCVLANCHRARYQTQHAIVDLNEAITYYRYMLQLRPAGHPSRASSLHDLAQCLADRFRRQSTTVDLDDAIVLEQEVLDLLVRGDPGYDESRVFLTTYLQMKFSSQVATMSTDASSVTLFDIKQVIRNVAFEILKTVPTRLLHTPTGILCNRDAQVSQFMNSQQYKRLVSLCTTRSRAQQMELIHTNVSRHFQYVTLSHRWGEAEPSLRDIEGHPIYGMSTKGGFGKLQAFCRVALERDYIWAWSDTCCIDKHSSAEVQETIGSMFVWYRQSALTIVYLSDVPSAGFLGNSEWFRRGWTLQELLAPKITVFYTQDWSLYKNLTSSNHKTDVAVLEELERATGIESRFLANFSPGMDDARSRLQWASSRRTTRPEDIAYSLFGIFNVHLPVLYGESAENATGRLLAEIISDSGDISVLDWVGEASSFHSCLPAHITSYQILPSPRLQPNSEEQSLAISQGLSSFEVLRNFATSLLPQFLSRSLRPSSITPADRLRIPDSYAPSDVYDFNSFTRAPLPRFRNRCLILPCIAHLITAAQLRGEDLSAPSYTYKIQARGLRPLEIELPDKLESATISQGALQLVRPWHSRGQSAALDATSEGRLLLTLGRPFNALLLIEVPHSQYKRIASSTLITAQPADSASILKSKVRIFHIV</sequence>
<protein>
    <recommendedName>
        <fullName evidence="1">Heterokaryon incompatibility domain-containing protein</fullName>
    </recommendedName>
</protein>